<dbReference type="AlphaFoldDB" id="A0A9P8PMD4"/>
<evidence type="ECO:0000313" key="1">
    <source>
        <dbReference type="EMBL" id="KAH3673889.1"/>
    </source>
</evidence>
<gene>
    <name evidence="1" type="ORF">OGATHE_001869</name>
</gene>
<dbReference type="Proteomes" id="UP000788993">
    <property type="component" value="Unassembled WGS sequence"/>
</dbReference>
<comment type="caution">
    <text evidence="1">The sequence shown here is derived from an EMBL/GenBank/DDBJ whole genome shotgun (WGS) entry which is preliminary data.</text>
</comment>
<sequence length="140" mass="14806">MPNAAHLTACSRSASSYTTSGDFPPHSRVHALRFSAASFWMVLPTTVLPVKVTLSMPGCDAMADPTLAPRPQTTFSSPAGAPAFKKSSHMYRAQRGVFSDGLTTMALPAAKQGATFHANVEHGKFHAMMAAHTPYGSVTV</sequence>
<reference evidence="1" key="1">
    <citation type="journal article" date="2021" name="Open Biol.">
        <title>Shared evolutionary footprints suggest mitochondrial oxidative damage underlies multiple complex I losses in fungi.</title>
        <authorList>
            <person name="Schikora-Tamarit M.A."/>
            <person name="Marcet-Houben M."/>
            <person name="Nosek J."/>
            <person name="Gabaldon T."/>
        </authorList>
    </citation>
    <scope>NUCLEOTIDE SEQUENCE</scope>
    <source>
        <strain evidence="1">NCAIM Y.01608</strain>
    </source>
</reference>
<organism evidence="1 2">
    <name type="scientific">Ogataea polymorpha</name>
    <dbReference type="NCBI Taxonomy" id="460523"/>
    <lineage>
        <taxon>Eukaryota</taxon>
        <taxon>Fungi</taxon>
        <taxon>Dikarya</taxon>
        <taxon>Ascomycota</taxon>
        <taxon>Saccharomycotina</taxon>
        <taxon>Pichiomycetes</taxon>
        <taxon>Pichiales</taxon>
        <taxon>Pichiaceae</taxon>
        <taxon>Ogataea</taxon>
    </lineage>
</organism>
<accession>A0A9P8PMD4</accession>
<proteinExistence type="predicted"/>
<reference evidence="1" key="2">
    <citation type="submission" date="2021-01" db="EMBL/GenBank/DDBJ databases">
        <authorList>
            <person name="Schikora-Tamarit M.A."/>
        </authorList>
    </citation>
    <scope>NUCLEOTIDE SEQUENCE</scope>
    <source>
        <strain evidence="1">NCAIM Y.01608</strain>
    </source>
</reference>
<dbReference type="EMBL" id="JAEUBD010000526">
    <property type="protein sequence ID" value="KAH3673889.1"/>
    <property type="molecule type" value="Genomic_DNA"/>
</dbReference>
<name>A0A9P8PMD4_9ASCO</name>
<protein>
    <submittedName>
        <fullName evidence="1">Uncharacterized protein</fullName>
    </submittedName>
</protein>
<keyword evidence="2" id="KW-1185">Reference proteome</keyword>
<evidence type="ECO:0000313" key="2">
    <source>
        <dbReference type="Proteomes" id="UP000788993"/>
    </source>
</evidence>